<feature type="domain" description="GST N-terminal" evidence="2">
    <location>
        <begin position="1"/>
        <end position="79"/>
    </location>
</feature>
<dbReference type="InterPro" id="IPR004046">
    <property type="entry name" value="GST_C"/>
</dbReference>
<sequence length="230" mass="26489">MLTLYHHPFSPSSRFVRLILGEYGANYEMHTINPWERRREFLMLNPAGTVPVLIENGGTPVCGPYAIMEYLDETRGYAMGDRRLMPDHPELRAETRRLVEWGLRKFDDEVAGHFVRERIYKQDMPRSVGGGEPDSAILRVARANIHHHMRYFGYLAASRKWLGGDRLSFADFALAAELSCADYLGEVPWDTEENVKAWYARVKSRPSFRPLLSEKMLGMPPSMTYADLDF</sequence>
<evidence type="ECO:0000313" key="6">
    <source>
        <dbReference type="Proteomes" id="UP000064921"/>
    </source>
</evidence>
<evidence type="ECO:0000313" key="7">
    <source>
        <dbReference type="Proteomes" id="UP000255000"/>
    </source>
</evidence>
<dbReference type="KEGG" id="pphr:APZ00_05760"/>
<comment type="subunit">
    <text evidence="1">Homodimer.</text>
</comment>
<evidence type="ECO:0000313" key="5">
    <source>
        <dbReference type="EMBL" id="SUA99385.1"/>
    </source>
</evidence>
<dbReference type="InterPro" id="IPR040079">
    <property type="entry name" value="Glutathione_S-Trfase"/>
</dbReference>
<dbReference type="Pfam" id="PF13417">
    <property type="entry name" value="GST_N_3"/>
    <property type="match status" value="1"/>
</dbReference>
<evidence type="ECO:0000259" key="3">
    <source>
        <dbReference type="PROSITE" id="PS50405"/>
    </source>
</evidence>
<dbReference type="Pfam" id="PF00043">
    <property type="entry name" value="GST_C"/>
    <property type="match status" value="1"/>
</dbReference>
<dbReference type="InterPro" id="IPR004045">
    <property type="entry name" value="Glutathione_S-Trfase_N"/>
</dbReference>
<dbReference type="CDD" id="cd00299">
    <property type="entry name" value="GST_C_family"/>
    <property type="match status" value="1"/>
</dbReference>
<reference evidence="4 6" key="1">
    <citation type="submission" date="2015-10" db="EMBL/GenBank/DDBJ databases">
        <title>The world's first case of liver abscess caused by Pannonibacter phragmitetus.</title>
        <authorList>
            <person name="Ming D."/>
            <person name="Wang M."/>
            <person name="Zhou Y."/>
            <person name="Jiang T."/>
            <person name="Hu S."/>
        </authorList>
    </citation>
    <scope>NUCLEOTIDE SEQUENCE [LARGE SCALE GENOMIC DNA]</scope>
    <source>
        <strain evidence="4 6">31801</strain>
    </source>
</reference>
<dbReference type="GO" id="GO:0006749">
    <property type="term" value="P:glutathione metabolic process"/>
    <property type="evidence" value="ECO:0007669"/>
    <property type="project" value="TreeGrafter"/>
</dbReference>
<keyword evidence="6" id="KW-1185">Reference proteome</keyword>
<accession>A0A0U3MR19</accession>
<dbReference type="EMBL" id="CP013068">
    <property type="protein sequence ID" value="ALV26647.1"/>
    <property type="molecule type" value="Genomic_DNA"/>
</dbReference>
<dbReference type="SFLD" id="SFLDS00019">
    <property type="entry name" value="Glutathione_Transferase_(cytos"/>
    <property type="match status" value="1"/>
</dbReference>
<reference evidence="5 7" key="2">
    <citation type="submission" date="2018-06" db="EMBL/GenBank/DDBJ databases">
        <authorList>
            <consortium name="Pathogen Informatics"/>
            <person name="Doyle S."/>
        </authorList>
    </citation>
    <scope>NUCLEOTIDE SEQUENCE [LARGE SCALE GENOMIC DNA]</scope>
    <source>
        <strain evidence="5 7">NCTC13350</strain>
    </source>
</reference>
<keyword evidence="4" id="KW-0808">Transferase</keyword>
<dbReference type="PANTHER" id="PTHR43969:SF9">
    <property type="entry name" value="GLUTATHIONE S TRANSFERASE D10, ISOFORM A-RELATED"/>
    <property type="match status" value="1"/>
</dbReference>
<dbReference type="EMBL" id="UGSK01000001">
    <property type="protein sequence ID" value="SUA99385.1"/>
    <property type="molecule type" value="Genomic_DNA"/>
</dbReference>
<dbReference type="Proteomes" id="UP000064921">
    <property type="component" value="Chromosome"/>
</dbReference>
<dbReference type="SUPFAM" id="SSF47616">
    <property type="entry name" value="GST C-terminal domain-like"/>
    <property type="match status" value="1"/>
</dbReference>
<dbReference type="InterPro" id="IPR010987">
    <property type="entry name" value="Glutathione-S-Trfase_C-like"/>
</dbReference>
<name>A0A0U3MR19_9HYPH</name>
<dbReference type="InterPro" id="IPR036282">
    <property type="entry name" value="Glutathione-S-Trfase_C_sf"/>
</dbReference>
<dbReference type="OrthoDB" id="9794721at2"/>
<dbReference type="PANTHER" id="PTHR43969">
    <property type="entry name" value="GLUTATHIONE S TRANSFERASE D10, ISOFORM A-RELATED"/>
    <property type="match status" value="1"/>
</dbReference>
<dbReference type="InterPro" id="IPR036249">
    <property type="entry name" value="Thioredoxin-like_sf"/>
</dbReference>
<dbReference type="RefSeq" id="WP_019963659.1">
    <property type="nucleotide sequence ID" value="NZ_CM011124.1"/>
</dbReference>
<dbReference type="GO" id="GO:0004364">
    <property type="term" value="F:glutathione transferase activity"/>
    <property type="evidence" value="ECO:0007669"/>
    <property type="project" value="TreeGrafter"/>
</dbReference>
<evidence type="ECO:0000256" key="1">
    <source>
        <dbReference type="ARBA" id="ARBA00011738"/>
    </source>
</evidence>
<dbReference type="SFLD" id="SFLDG00358">
    <property type="entry name" value="Main_(cytGST)"/>
    <property type="match status" value="1"/>
</dbReference>
<dbReference type="eggNOG" id="COG0625">
    <property type="taxonomic scope" value="Bacteria"/>
</dbReference>
<evidence type="ECO:0000313" key="4">
    <source>
        <dbReference type="EMBL" id="ALV26647.1"/>
    </source>
</evidence>
<evidence type="ECO:0000259" key="2">
    <source>
        <dbReference type="PROSITE" id="PS50404"/>
    </source>
</evidence>
<dbReference type="CDD" id="cd00570">
    <property type="entry name" value="GST_N_family"/>
    <property type="match status" value="1"/>
</dbReference>
<dbReference type="PROSITE" id="PS51354">
    <property type="entry name" value="GLUTAREDOXIN_2"/>
    <property type="match status" value="1"/>
</dbReference>
<proteinExistence type="predicted"/>
<dbReference type="PROSITE" id="PS50405">
    <property type="entry name" value="GST_CTER"/>
    <property type="match status" value="1"/>
</dbReference>
<protein>
    <submittedName>
        <fullName evidence="4">Glutathione S-transferase</fullName>
    </submittedName>
    <submittedName>
        <fullName evidence="5">Stringent starvation protein A homolog</fullName>
    </submittedName>
</protein>
<dbReference type="STRING" id="121719.APZ00_05760"/>
<dbReference type="PROSITE" id="PS50404">
    <property type="entry name" value="GST_NTER"/>
    <property type="match status" value="1"/>
</dbReference>
<dbReference type="Proteomes" id="UP000255000">
    <property type="component" value="Unassembled WGS sequence"/>
</dbReference>
<dbReference type="Gene3D" id="1.20.1050.10">
    <property type="match status" value="1"/>
</dbReference>
<dbReference type="SUPFAM" id="SSF52833">
    <property type="entry name" value="Thioredoxin-like"/>
    <property type="match status" value="1"/>
</dbReference>
<organism evidence="4 6">
    <name type="scientific">Pannonibacter phragmitetus</name>
    <dbReference type="NCBI Taxonomy" id="121719"/>
    <lineage>
        <taxon>Bacteria</taxon>
        <taxon>Pseudomonadati</taxon>
        <taxon>Pseudomonadota</taxon>
        <taxon>Alphaproteobacteria</taxon>
        <taxon>Hyphomicrobiales</taxon>
        <taxon>Stappiaceae</taxon>
        <taxon>Pannonibacter</taxon>
    </lineage>
</organism>
<dbReference type="Gene3D" id="3.40.30.10">
    <property type="entry name" value="Glutaredoxin"/>
    <property type="match status" value="1"/>
</dbReference>
<gene>
    <name evidence="5" type="primary">sspA</name>
    <name evidence="4" type="ORF">APZ00_05760</name>
    <name evidence="5" type="ORF">NCTC13350_00282</name>
</gene>
<dbReference type="AlphaFoldDB" id="A0A0U3MR19"/>
<feature type="domain" description="GST C-terminal" evidence="3">
    <location>
        <begin position="88"/>
        <end position="222"/>
    </location>
</feature>